<comment type="caution">
    <text evidence="1">The sequence shown here is derived from an EMBL/GenBank/DDBJ whole genome shotgun (WGS) entry which is preliminary data.</text>
</comment>
<evidence type="ECO:0000313" key="2">
    <source>
        <dbReference type="Proteomes" id="UP001056120"/>
    </source>
</evidence>
<gene>
    <name evidence="1" type="ORF">L1987_33576</name>
</gene>
<proteinExistence type="predicted"/>
<dbReference type="Proteomes" id="UP001056120">
    <property type="component" value="Linkage Group LG11"/>
</dbReference>
<sequence>MREASKRVLALRPSVVQLIGGMLLDWSAHSDEALKNPTFHSSNEASTSSSSFDSNVNDDDYRVELYRSFVDPISIVLSPSDFKVSEPITPHSTKSSSVNTHAEDLLSAITREVAHRPTDELLFMISYYCSSMQLT</sequence>
<keyword evidence="2" id="KW-1185">Reference proteome</keyword>
<reference evidence="2" key="1">
    <citation type="journal article" date="2022" name="Mol. Ecol. Resour.">
        <title>The genomes of chicory, endive, great burdock and yacon provide insights into Asteraceae palaeo-polyploidization history and plant inulin production.</title>
        <authorList>
            <person name="Fan W."/>
            <person name="Wang S."/>
            <person name="Wang H."/>
            <person name="Wang A."/>
            <person name="Jiang F."/>
            <person name="Liu H."/>
            <person name="Zhao H."/>
            <person name="Xu D."/>
            <person name="Zhang Y."/>
        </authorList>
    </citation>
    <scope>NUCLEOTIDE SEQUENCE [LARGE SCALE GENOMIC DNA]</scope>
    <source>
        <strain evidence="2">cv. Yunnan</strain>
    </source>
</reference>
<organism evidence="1 2">
    <name type="scientific">Smallanthus sonchifolius</name>
    <dbReference type="NCBI Taxonomy" id="185202"/>
    <lineage>
        <taxon>Eukaryota</taxon>
        <taxon>Viridiplantae</taxon>
        <taxon>Streptophyta</taxon>
        <taxon>Embryophyta</taxon>
        <taxon>Tracheophyta</taxon>
        <taxon>Spermatophyta</taxon>
        <taxon>Magnoliopsida</taxon>
        <taxon>eudicotyledons</taxon>
        <taxon>Gunneridae</taxon>
        <taxon>Pentapetalae</taxon>
        <taxon>asterids</taxon>
        <taxon>campanulids</taxon>
        <taxon>Asterales</taxon>
        <taxon>Asteraceae</taxon>
        <taxon>Asteroideae</taxon>
        <taxon>Heliantheae alliance</taxon>
        <taxon>Millerieae</taxon>
        <taxon>Smallanthus</taxon>
    </lineage>
</organism>
<protein>
    <submittedName>
        <fullName evidence="1">Uncharacterized protein</fullName>
    </submittedName>
</protein>
<dbReference type="EMBL" id="CM042028">
    <property type="protein sequence ID" value="KAI3798305.1"/>
    <property type="molecule type" value="Genomic_DNA"/>
</dbReference>
<name>A0ACB9HT45_9ASTR</name>
<reference evidence="1 2" key="2">
    <citation type="journal article" date="2022" name="Mol. Ecol. Resour.">
        <title>The genomes of chicory, endive, great burdock and yacon provide insights into Asteraceae paleo-polyploidization history and plant inulin production.</title>
        <authorList>
            <person name="Fan W."/>
            <person name="Wang S."/>
            <person name="Wang H."/>
            <person name="Wang A."/>
            <person name="Jiang F."/>
            <person name="Liu H."/>
            <person name="Zhao H."/>
            <person name="Xu D."/>
            <person name="Zhang Y."/>
        </authorList>
    </citation>
    <scope>NUCLEOTIDE SEQUENCE [LARGE SCALE GENOMIC DNA]</scope>
    <source>
        <strain evidence="2">cv. Yunnan</strain>
        <tissue evidence="1">Leaves</tissue>
    </source>
</reference>
<evidence type="ECO:0000313" key="1">
    <source>
        <dbReference type="EMBL" id="KAI3798305.1"/>
    </source>
</evidence>
<accession>A0ACB9HT45</accession>